<dbReference type="InterPro" id="IPR011333">
    <property type="entry name" value="SKP1/BTB/POZ_sf"/>
</dbReference>
<dbReference type="PANTHER" id="PTHR22744">
    <property type="entry name" value="HELIX LOOP HELIX PROTEIN 21-RELATED"/>
    <property type="match status" value="1"/>
</dbReference>
<dbReference type="PANTHER" id="PTHR22744:SF17">
    <property type="entry name" value="BTB DOMAIN-CONTAINING PROTEIN"/>
    <property type="match status" value="1"/>
</dbReference>
<evidence type="ECO:0000313" key="4">
    <source>
        <dbReference type="Proteomes" id="UP001432027"/>
    </source>
</evidence>
<keyword evidence="4" id="KW-1185">Reference proteome</keyword>
<proteinExistence type="predicted"/>
<dbReference type="PROSITE" id="PS50097">
    <property type="entry name" value="BTB"/>
    <property type="match status" value="1"/>
</dbReference>
<evidence type="ECO:0000313" key="3">
    <source>
        <dbReference type="EMBL" id="GMT04375.1"/>
    </source>
</evidence>
<feature type="domain" description="BTB" evidence="2">
    <location>
        <begin position="140"/>
        <end position="207"/>
    </location>
</feature>
<dbReference type="InterPro" id="IPR029000">
    <property type="entry name" value="Cyclophilin-like_dom_sf"/>
</dbReference>
<dbReference type="InterPro" id="IPR000210">
    <property type="entry name" value="BTB/POZ_dom"/>
</dbReference>
<feature type="non-terminal residue" evidence="3">
    <location>
        <position position="1"/>
    </location>
</feature>
<evidence type="ECO:0000259" key="2">
    <source>
        <dbReference type="PROSITE" id="PS50097"/>
    </source>
</evidence>
<dbReference type="Gene3D" id="2.40.100.10">
    <property type="entry name" value="Cyclophilin-like"/>
    <property type="match status" value="1"/>
</dbReference>
<accession>A0AAV5UDJ5</accession>
<dbReference type="SUPFAM" id="SSF50891">
    <property type="entry name" value="Cyclophilin-like"/>
    <property type="match status" value="1"/>
</dbReference>
<dbReference type="SMART" id="SM00225">
    <property type="entry name" value="BTB"/>
    <property type="match status" value="1"/>
</dbReference>
<sequence length="477" mass="53733">GVAHNGESSSTHPDPSLDTSPTVSTLEWTLPSKTSISISVVNTLYELIPSFVTPKHRSDPPNYLGILVTLVSGIDKLSWDAKIGVFHAGEQSRTLTKRFNEKITSEIRLDSFIEGLGGIVHIHVELLPLDDSLPSLIDITSRALIVQGDRFDVSAEALALNSPYFESLFFGPFNEKTKNEIEIDGVSSEEFKRLLNTLTKGQAIEEDTVVELLINSDRFDVPFVKDRCEDYLIEHEKTHGGSKTSASALSTLLIFSQKFRLNRFAEYLISRMESITQVVKCMELFSSDLPIPSHLMTSFGARIRMVPVRLRPEIYLDLSDTTDTWTERVTFELFSDLCPTIVSRFIDYCQGKLYENGRRRHLRGTHVSIIDVDAIEFFPVEHNNENPAYIAIPPDCEEKNDLLPSEGCLIASRESLVPQVDYPVTFGVCLGNPFHFGRSPKDVVVFGKLLDNREALEYLFYHSREKTFMIGESQLSQ</sequence>
<dbReference type="EMBL" id="BTSX01000006">
    <property type="protein sequence ID" value="GMT04375.1"/>
    <property type="molecule type" value="Genomic_DNA"/>
</dbReference>
<dbReference type="Pfam" id="PF00651">
    <property type="entry name" value="BTB"/>
    <property type="match status" value="1"/>
</dbReference>
<name>A0AAV5UDJ5_9BILA</name>
<reference evidence="3" key="1">
    <citation type="submission" date="2023-10" db="EMBL/GenBank/DDBJ databases">
        <title>Genome assembly of Pristionchus species.</title>
        <authorList>
            <person name="Yoshida K."/>
            <person name="Sommer R.J."/>
        </authorList>
    </citation>
    <scope>NUCLEOTIDE SEQUENCE</scope>
    <source>
        <strain evidence="3">RS0144</strain>
    </source>
</reference>
<evidence type="ECO:0000256" key="1">
    <source>
        <dbReference type="SAM" id="MobiDB-lite"/>
    </source>
</evidence>
<dbReference type="Gene3D" id="3.30.710.10">
    <property type="entry name" value="Potassium Channel Kv1.1, Chain A"/>
    <property type="match status" value="1"/>
</dbReference>
<protein>
    <recommendedName>
        <fullName evidence="2">BTB domain-containing protein</fullName>
    </recommendedName>
</protein>
<gene>
    <name evidence="3" type="ORF">PENTCL1PPCAC_26549</name>
</gene>
<dbReference type="Proteomes" id="UP001432027">
    <property type="component" value="Unassembled WGS sequence"/>
</dbReference>
<organism evidence="3 4">
    <name type="scientific">Pristionchus entomophagus</name>
    <dbReference type="NCBI Taxonomy" id="358040"/>
    <lineage>
        <taxon>Eukaryota</taxon>
        <taxon>Metazoa</taxon>
        <taxon>Ecdysozoa</taxon>
        <taxon>Nematoda</taxon>
        <taxon>Chromadorea</taxon>
        <taxon>Rhabditida</taxon>
        <taxon>Rhabditina</taxon>
        <taxon>Diplogasteromorpha</taxon>
        <taxon>Diplogasteroidea</taxon>
        <taxon>Neodiplogasteridae</taxon>
        <taxon>Pristionchus</taxon>
    </lineage>
</organism>
<feature type="region of interest" description="Disordered" evidence="1">
    <location>
        <begin position="1"/>
        <end position="23"/>
    </location>
</feature>
<dbReference type="AlphaFoldDB" id="A0AAV5UDJ5"/>
<dbReference type="SUPFAM" id="SSF54695">
    <property type="entry name" value="POZ domain"/>
    <property type="match status" value="1"/>
</dbReference>
<dbReference type="CDD" id="cd18186">
    <property type="entry name" value="BTB_POZ_ZBTB_KLHL-like"/>
    <property type="match status" value="1"/>
</dbReference>
<comment type="caution">
    <text evidence="3">The sequence shown here is derived from an EMBL/GenBank/DDBJ whole genome shotgun (WGS) entry which is preliminary data.</text>
</comment>